<dbReference type="Proteomes" id="UP000676951">
    <property type="component" value="Chromosome"/>
</dbReference>
<dbReference type="SUPFAM" id="SSF53850">
    <property type="entry name" value="Periplasmic binding protein-like II"/>
    <property type="match status" value="1"/>
</dbReference>
<keyword evidence="2" id="KW-1185">Reference proteome</keyword>
<protein>
    <submittedName>
        <fullName evidence="1">ABC transporter substrate-binding protein</fullName>
    </submittedName>
</protein>
<sequence>MTMRLRTLLGDHPGTLALTDGSLKSDRVAFDFAEYSPTNKGFKPMVREQAFDVSEMAIVTWLMAKSFGKPMVLLPHVVVARFQYAHAVYRADLGNLKPRDLEGRRVGIRSFTTTTGAWLRGILANEYGVNLDAVHWVTFEDAHVAEYVDTTERAPAGKQIIQMLLDGELDAVLGEKVERPGLKPLFPDVAAEEQSWFAKYGVLPINHMVVVSQDLVDHHPDVVREVFRLLRESAARAPAASVPQFSDDEMRRSLEMIIGYAAQQGLIPRAFAVDELFDDLTRTLPAMG</sequence>
<gene>
    <name evidence="1" type="ORF">KMZ93_17000</name>
</gene>
<proteinExistence type="predicted"/>
<organism evidence="1 2">
    <name type="scientific">Bradyrhizobium sediminis</name>
    <dbReference type="NCBI Taxonomy" id="2840469"/>
    <lineage>
        <taxon>Bacteria</taxon>
        <taxon>Pseudomonadati</taxon>
        <taxon>Pseudomonadota</taxon>
        <taxon>Alphaproteobacteria</taxon>
        <taxon>Hyphomicrobiales</taxon>
        <taxon>Nitrobacteraceae</taxon>
        <taxon>Bradyrhizobium</taxon>
    </lineage>
</organism>
<evidence type="ECO:0000313" key="1">
    <source>
        <dbReference type="EMBL" id="QWG21688.1"/>
    </source>
</evidence>
<dbReference type="EMBL" id="CP076136">
    <property type="protein sequence ID" value="QWG21688.1"/>
    <property type="molecule type" value="Genomic_DNA"/>
</dbReference>
<evidence type="ECO:0000313" key="2">
    <source>
        <dbReference type="Proteomes" id="UP000676951"/>
    </source>
</evidence>
<name>A0A975RW31_9BRAD</name>
<dbReference type="RefSeq" id="WP_215602408.1">
    <property type="nucleotide sequence ID" value="NZ_CP076136.1"/>
</dbReference>
<dbReference type="AlphaFoldDB" id="A0A975RW31"/>
<accession>A0A975RW31</accession>
<dbReference type="Gene3D" id="3.40.190.10">
    <property type="entry name" value="Periplasmic binding protein-like II"/>
    <property type="match status" value="1"/>
</dbReference>
<reference evidence="1 2" key="1">
    <citation type="submission" date="2021-06" db="EMBL/GenBank/DDBJ databases">
        <title>Bradyrhizobium sp. S2-11-4 Genome sequencing.</title>
        <authorList>
            <person name="Jin L."/>
        </authorList>
    </citation>
    <scope>NUCLEOTIDE SEQUENCE [LARGE SCALE GENOMIC DNA]</scope>
    <source>
        <strain evidence="1 2">S2-11-4</strain>
    </source>
</reference>